<dbReference type="Proteomes" id="UP000003806">
    <property type="component" value="Chromosome"/>
</dbReference>
<dbReference type="eggNOG" id="COG1454">
    <property type="taxonomic scope" value="Bacteria"/>
</dbReference>
<reference evidence="5 6" key="1">
    <citation type="submission" date="2011-11" db="EMBL/GenBank/DDBJ databases">
        <title>The Noncontiguous Finished genome of Jonquetella anthropi DSM 22815.</title>
        <authorList>
            <consortium name="US DOE Joint Genome Institute (JGI-PGF)"/>
            <person name="Lucas S."/>
            <person name="Copeland A."/>
            <person name="Lapidus A."/>
            <person name="Glavina del Rio T."/>
            <person name="Dalin E."/>
            <person name="Tice H."/>
            <person name="Bruce D."/>
            <person name="Goodwin L."/>
            <person name="Pitluck S."/>
            <person name="Peters L."/>
            <person name="Mikhailova N."/>
            <person name="Held B."/>
            <person name="Kyrpides N."/>
            <person name="Mavromatis K."/>
            <person name="Ivanova N."/>
            <person name="Markowitz V."/>
            <person name="Cheng J.-F."/>
            <person name="Hugenholtz P."/>
            <person name="Woyke T."/>
            <person name="Wu D."/>
            <person name="Gronow S."/>
            <person name="Wellnitz S."/>
            <person name="Brambilla E."/>
            <person name="Klenk H.-P."/>
            <person name="Eisen J.A."/>
        </authorList>
    </citation>
    <scope>NUCLEOTIDE SEQUENCE [LARGE SCALE GENOMIC DNA]</scope>
    <source>
        <strain evidence="5 6">DSM 22815</strain>
    </source>
</reference>
<dbReference type="Gene3D" id="3.40.50.1970">
    <property type="match status" value="1"/>
</dbReference>
<feature type="domain" description="Fe-containing alcohol dehydrogenase-like C-terminal" evidence="4">
    <location>
        <begin position="205"/>
        <end position="372"/>
    </location>
</feature>
<dbReference type="SUPFAM" id="SSF56796">
    <property type="entry name" value="Dehydroquinate synthase-like"/>
    <property type="match status" value="1"/>
</dbReference>
<dbReference type="GO" id="GO:0046872">
    <property type="term" value="F:metal ion binding"/>
    <property type="evidence" value="ECO:0007669"/>
    <property type="project" value="InterPro"/>
</dbReference>
<dbReference type="RefSeq" id="WP_008521549.1">
    <property type="nucleotide sequence ID" value="NZ_CM001376.1"/>
</dbReference>
<dbReference type="FunFam" id="3.40.50.1970:FF:000003">
    <property type="entry name" value="Alcohol dehydrogenase, iron-containing"/>
    <property type="match status" value="1"/>
</dbReference>
<dbReference type="EMBL" id="CM001376">
    <property type="protein sequence ID" value="EHM13471.1"/>
    <property type="molecule type" value="Genomic_DNA"/>
</dbReference>
<dbReference type="HOGENOM" id="CLU_007207_0_4_0"/>
<organism evidence="5 6">
    <name type="scientific">Jonquetella anthropi DSM 22815</name>
    <dbReference type="NCBI Taxonomy" id="885272"/>
    <lineage>
        <taxon>Bacteria</taxon>
        <taxon>Thermotogati</taxon>
        <taxon>Synergistota</taxon>
        <taxon>Synergistia</taxon>
        <taxon>Synergistales</taxon>
        <taxon>Dethiosulfovibrionaceae</taxon>
        <taxon>Jonquetella</taxon>
    </lineage>
</organism>
<comment type="similarity">
    <text evidence="1">Belongs to the iron-containing alcohol dehydrogenase family.</text>
</comment>
<dbReference type="InterPro" id="IPR045910">
    <property type="entry name" value="AdhA-like"/>
</dbReference>
<evidence type="ECO:0000256" key="1">
    <source>
        <dbReference type="ARBA" id="ARBA00007358"/>
    </source>
</evidence>
<evidence type="ECO:0000256" key="2">
    <source>
        <dbReference type="ARBA" id="ARBA00023002"/>
    </source>
</evidence>
<dbReference type="STRING" id="885272.JonanDRAFT_1104"/>
<evidence type="ECO:0000313" key="6">
    <source>
        <dbReference type="Proteomes" id="UP000003806"/>
    </source>
</evidence>
<dbReference type="AlphaFoldDB" id="H0ULB2"/>
<dbReference type="InterPro" id="IPR039697">
    <property type="entry name" value="Alcohol_dehydrogenase_Fe"/>
</dbReference>
<gene>
    <name evidence="5" type="ORF">JonanDRAFT_1104</name>
</gene>
<evidence type="ECO:0000313" key="5">
    <source>
        <dbReference type="EMBL" id="EHM13471.1"/>
    </source>
</evidence>
<proteinExistence type="inferred from homology"/>
<dbReference type="Pfam" id="PF00465">
    <property type="entry name" value="Fe-ADH"/>
    <property type="match status" value="1"/>
</dbReference>
<dbReference type="InterPro" id="IPR001670">
    <property type="entry name" value="ADH_Fe/GldA"/>
</dbReference>
<feature type="domain" description="Alcohol dehydrogenase iron-type/glycerol dehydrogenase GldA" evidence="3">
    <location>
        <begin position="21"/>
        <end position="190"/>
    </location>
</feature>
<evidence type="ECO:0000259" key="3">
    <source>
        <dbReference type="Pfam" id="PF00465"/>
    </source>
</evidence>
<dbReference type="PANTHER" id="PTHR11496">
    <property type="entry name" value="ALCOHOL DEHYDROGENASE"/>
    <property type="match status" value="1"/>
</dbReference>
<evidence type="ECO:0000259" key="4">
    <source>
        <dbReference type="Pfam" id="PF25137"/>
    </source>
</evidence>
<protein>
    <submittedName>
        <fullName evidence="5">Alcohol dehydrogenase, class IV</fullName>
    </submittedName>
</protein>
<keyword evidence="6" id="KW-1185">Reference proteome</keyword>
<keyword evidence="2" id="KW-0560">Oxidoreductase</keyword>
<dbReference type="PANTHER" id="PTHR11496:SF102">
    <property type="entry name" value="ALCOHOL DEHYDROGENASE 4"/>
    <property type="match status" value="1"/>
</dbReference>
<dbReference type="OrthoDB" id="9815791at2"/>
<dbReference type="CDD" id="cd08186">
    <property type="entry name" value="Fe-ADH-like"/>
    <property type="match status" value="1"/>
</dbReference>
<sequence>MWEKEIDIRNVQEIRTRNVAYLGVGAIEKIDAICADLASRGVRHVLCVTGHGAYKTTGAWDHVTKAFAAHGMDYVLYDKITPNPKVEDIDEAVAMGRAKGASAVVAIGGGSPIDAGKSAAILLSYPDKNATELYELIFTPTKAAPLVAINLTHGTGTEVDRFAVASIVSKKYKPAIAYDCIYPVFAIDDPALMTGLSAFQTRYVSIDACNHVIEAATTKIFSSPYSIMMAAETIELVDRWLPVALKDPKDLQARYFLLYASMIAGIAFDNGMLHLTHALEHPLSAVKPDLTHGLGLAMLLPSVIEEIWPARAETLRRVLAPMLPADFPACPTKAKEAADHVEAWLFKMGATHKLIDEGYTEADIDTLVRLTRETPSLGGLLDLSPVEATPELVGRIYRTSLRRRG</sequence>
<accession>H0ULB2</accession>
<dbReference type="GO" id="GO:0004022">
    <property type="term" value="F:alcohol dehydrogenase (NAD+) activity"/>
    <property type="evidence" value="ECO:0007669"/>
    <property type="project" value="TreeGrafter"/>
</dbReference>
<dbReference type="InterPro" id="IPR056798">
    <property type="entry name" value="ADH_Fe_C"/>
</dbReference>
<name>H0ULB2_9BACT</name>
<dbReference type="Gene3D" id="1.20.1090.10">
    <property type="entry name" value="Dehydroquinate synthase-like - alpha domain"/>
    <property type="match status" value="1"/>
</dbReference>
<dbReference type="Pfam" id="PF25137">
    <property type="entry name" value="ADH_Fe_C"/>
    <property type="match status" value="1"/>
</dbReference>